<evidence type="ECO:0000256" key="3">
    <source>
        <dbReference type="ARBA" id="ARBA00022475"/>
    </source>
</evidence>
<evidence type="ECO:0000256" key="1">
    <source>
        <dbReference type="ARBA" id="ARBA00004651"/>
    </source>
</evidence>
<name>A0A371JC75_9FIRM</name>
<dbReference type="EMBL" id="NOKA02000040">
    <property type="protein sequence ID" value="RDY30351.1"/>
    <property type="molecule type" value="Genomic_DNA"/>
</dbReference>
<keyword evidence="3" id="KW-1003">Cell membrane</keyword>
<keyword evidence="4 7" id="KW-0812">Transmembrane</keyword>
<feature type="transmembrane region" description="Helical" evidence="7">
    <location>
        <begin position="271"/>
        <end position="291"/>
    </location>
</feature>
<feature type="transmembrane region" description="Helical" evidence="7">
    <location>
        <begin position="197"/>
        <end position="219"/>
    </location>
</feature>
<evidence type="ECO:0000256" key="7">
    <source>
        <dbReference type="RuleBase" id="RU363032"/>
    </source>
</evidence>
<dbReference type="Pfam" id="PF00528">
    <property type="entry name" value="BPD_transp_1"/>
    <property type="match status" value="1"/>
</dbReference>
<evidence type="ECO:0000313" key="9">
    <source>
        <dbReference type="EMBL" id="RDY30351.1"/>
    </source>
</evidence>
<organism evidence="9 10">
    <name type="scientific">Lachnotalea glycerini</name>
    <dbReference type="NCBI Taxonomy" id="1763509"/>
    <lineage>
        <taxon>Bacteria</taxon>
        <taxon>Bacillati</taxon>
        <taxon>Bacillota</taxon>
        <taxon>Clostridia</taxon>
        <taxon>Lachnospirales</taxon>
        <taxon>Lachnospiraceae</taxon>
        <taxon>Lachnotalea</taxon>
    </lineage>
</organism>
<evidence type="ECO:0000256" key="2">
    <source>
        <dbReference type="ARBA" id="ARBA00022448"/>
    </source>
</evidence>
<dbReference type="SUPFAM" id="SSF161098">
    <property type="entry name" value="MetI-like"/>
    <property type="match status" value="1"/>
</dbReference>
<dbReference type="InterPro" id="IPR035906">
    <property type="entry name" value="MetI-like_sf"/>
</dbReference>
<accession>A0A371JC75</accession>
<gene>
    <name evidence="9" type="ORF">CG710_015215</name>
</gene>
<protein>
    <submittedName>
        <fullName evidence="9">Carbohydrate ABC transporter permease</fullName>
    </submittedName>
</protein>
<evidence type="ECO:0000256" key="4">
    <source>
        <dbReference type="ARBA" id="ARBA00022692"/>
    </source>
</evidence>
<dbReference type="GO" id="GO:0005886">
    <property type="term" value="C:plasma membrane"/>
    <property type="evidence" value="ECO:0007669"/>
    <property type="project" value="UniProtKB-SubCell"/>
</dbReference>
<proteinExistence type="inferred from homology"/>
<evidence type="ECO:0000256" key="6">
    <source>
        <dbReference type="ARBA" id="ARBA00023136"/>
    </source>
</evidence>
<keyword evidence="6 7" id="KW-0472">Membrane</keyword>
<feature type="transmembrane region" description="Helical" evidence="7">
    <location>
        <begin position="124"/>
        <end position="143"/>
    </location>
</feature>
<keyword evidence="10" id="KW-1185">Reference proteome</keyword>
<feature type="domain" description="ABC transmembrane type-1" evidence="8">
    <location>
        <begin position="89"/>
        <end position="291"/>
    </location>
</feature>
<dbReference type="Gene3D" id="1.10.3720.10">
    <property type="entry name" value="MetI-like"/>
    <property type="match status" value="1"/>
</dbReference>
<dbReference type="OrthoDB" id="157184at2"/>
<evidence type="ECO:0000259" key="8">
    <source>
        <dbReference type="PROSITE" id="PS50928"/>
    </source>
</evidence>
<sequence length="306" mass="34128">MNVADIISIRQKSNSRIKASTGERIIQVLIYVIAGFIGIITVLPFLYVLGGSFATERELTEKAFFIIPTEFSINAYQYIIKTGEVFKGLGNSMFLTVAGTLVQMFFTTTFAYPLSKTHFKGRNMVLNLVIITMLFSGGMIPTFLWVKQLGLYNSYWALILLGAISPFNMIIVKKFFEDLPGELDEAARIDGANDLEVFYKIAIPLSKPVIASISLFYAVGHWNDYFNAMIYLNDPNKETVQIVLRRIVLLTGKIQAEMMDYNSFGVPPDKAVKMAATVVATVPILVIYPFVQKYFAQGVMVGAVKG</sequence>
<dbReference type="PANTHER" id="PTHR43744">
    <property type="entry name" value="ABC TRANSPORTER PERMEASE PROTEIN MG189-RELATED-RELATED"/>
    <property type="match status" value="1"/>
</dbReference>
<dbReference type="GO" id="GO:0055085">
    <property type="term" value="P:transmembrane transport"/>
    <property type="evidence" value="ECO:0007669"/>
    <property type="project" value="InterPro"/>
</dbReference>
<keyword evidence="5 7" id="KW-1133">Transmembrane helix</keyword>
<dbReference type="Proteomes" id="UP000216411">
    <property type="component" value="Unassembled WGS sequence"/>
</dbReference>
<dbReference type="PANTHER" id="PTHR43744:SF9">
    <property type="entry name" value="POLYGALACTURONAN_RHAMNOGALACTURONAN TRANSPORT SYSTEM PERMEASE PROTEIN YTCP"/>
    <property type="match status" value="1"/>
</dbReference>
<comment type="similarity">
    <text evidence="7">Belongs to the binding-protein-dependent transport system permease family.</text>
</comment>
<comment type="caution">
    <text evidence="9">The sequence shown here is derived from an EMBL/GenBank/DDBJ whole genome shotgun (WGS) entry which is preliminary data.</text>
</comment>
<feature type="transmembrane region" description="Helical" evidence="7">
    <location>
        <begin position="155"/>
        <end position="176"/>
    </location>
</feature>
<feature type="transmembrane region" description="Helical" evidence="7">
    <location>
        <begin position="28"/>
        <end position="49"/>
    </location>
</feature>
<keyword evidence="2 7" id="KW-0813">Transport</keyword>
<evidence type="ECO:0000256" key="5">
    <source>
        <dbReference type="ARBA" id="ARBA00022989"/>
    </source>
</evidence>
<dbReference type="AlphaFoldDB" id="A0A371JC75"/>
<dbReference type="CDD" id="cd06261">
    <property type="entry name" value="TM_PBP2"/>
    <property type="match status" value="1"/>
</dbReference>
<reference evidence="9 10" key="1">
    <citation type="journal article" date="2017" name="Genome Announc.">
        <title>Draft Genome Sequence of a Sporulating and Motile Strain of Lachnotalea glycerini Isolated from Water in Quebec City, Canada.</title>
        <authorList>
            <person name="Maheux A.F."/>
            <person name="Boudreau D.K."/>
            <person name="Berube E."/>
            <person name="Boissinot M."/>
            <person name="Raymond F."/>
            <person name="Brodeur S."/>
            <person name="Corbeil J."/>
            <person name="Isabel S."/>
            <person name="Omar R.F."/>
            <person name="Bergeron M.G."/>
        </authorList>
    </citation>
    <scope>NUCLEOTIDE SEQUENCE [LARGE SCALE GENOMIC DNA]</scope>
    <source>
        <strain evidence="9 10">CCRI-19302</strain>
    </source>
</reference>
<evidence type="ECO:0000313" key="10">
    <source>
        <dbReference type="Proteomes" id="UP000216411"/>
    </source>
</evidence>
<dbReference type="PROSITE" id="PS50928">
    <property type="entry name" value="ABC_TM1"/>
    <property type="match status" value="1"/>
</dbReference>
<feature type="transmembrane region" description="Helical" evidence="7">
    <location>
        <begin position="93"/>
        <end position="112"/>
    </location>
</feature>
<comment type="subcellular location">
    <subcellularLocation>
        <location evidence="1 7">Cell membrane</location>
        <topology evidence="1 7">Multi-pass membrane protein</topology>
    </subcellularLocation>
</comment>
<dbReference type="InterPro" id="IPR000515">
    <property type="entry name" value="MetI-like"/>
</dbReference>